<evidence type="ECO:0000313" key="3">
    <source>
        <dbReference type="EMBL" id="AKU91669.1"/>
    </source>
</evidence>
<keyword evidence="1" id="KW-0472">Membrane</keyword>
<dbReference type="Gene3D" id="1.10.10.1320">
    <property type="entry name" value="Anti-sigma factor, zinc-finger domain"/>
    <property type="match status" value="1"/>
</dbReference>
<name>A0A0K1PEX6_9BACT</name>
<dbReference type="KEGG" id="vin:AKJ08_2056"/>
<keyword evidence="1" id="KW-1133">Transmembrane helix</keyword>
<protein>
    <submittedName>
        <fullName evidence="3">Putative transmembrane protein</fullName>
    </submittedName>
</protein>
<evidence type="ECO:0000259" key="2">
    <source>
        <dbReference type="Pfam" id="PF13490"/>
    </source>
</evidence>
<dbReference type="RefSeq" id="WP_050725949.1">
    <property type="nucleotide sequence ID" value="NZ_CP012332.1"/>
</dbReference>
<keyword evidence="1 3" id="KW-0812">Transmembrane</keyword>
<keyword evidence="4" id="KW-1185">Reference proteome</keyword>
<proteinExistence type="predicted"/>
<sequence>MECRDLERLLPAYADGEFASSESAEAELHLSGCPDCRDQVARQLAFRAFLQARASETRAEAPGTLRARIRKDIAKERAVENLRRFAAYSAVAAGLVVVASTGYVVAGKGVSETAPMDVVLDAIDKHSRALPVEVTPASTGDVSSWFRGKVDFNVSAPTFSSPTAPRLVGARLANVKDRQAAYLVYGGDEPSKRMTLLVFPGGDVHLPDGHRKHVGGHDVVIANERGYNVALWEKKGIVYSLVSDLDENDVFQLVSQVEDR</sequence>
<dbReference type="InterPro" id="IPR027383">
    <property type="entry name" value="Znf_put"/>
</dbReference>
<dbReference type="Pfam" id="PF13490">
    <property type="entry name" value="zf-HC2"/>
    <property type="match status" value="1"/>
</dbReference>
<dbReference type="OrthoDB" id="7549755at2"/>
<evidence type="ECO:0000313" key="4">
    <source>
        <dbReference type="Proteomes" id="UP000055590"/>
    </source>
</evidence>
<organism evidence="3 4">
    <name type="scientific">Vulgatibacter incomptus</name>
    <dbReference type="NCBI Taxonomy" id="1391653"/>
    <lineage>
        <taxon>Bacteria</taxon>
        <taxon>Pseudomonadati</taxon>
        <taxon>Myxococcota</taxon>
        <taxon>Myxococcia</taxon>
        <taxon>Myxococcales</taxon>
        <taxon>Cystobacterineae</taxon>
        <taxon>Vulgatibacteraceae</taxon>
        <taxon>Vulgatibacter</taxon>
    </lineage>
</organism>
<dbReference type="EMBL" id="CP012332">
    <property type="protein sequence ID" value="AKU91669.1"/>
    <property type="molecule type" value="Genomic_DNA"/>
</dbReference>
<accession>A0A0K1PEX6</accession>
<feature type="transmembrane region" description="Helical" evidence="1">
    <location>
        <begin position="85"/>
        <end position="106"/>
    </location>
</feature>
<evidence type="ECO:0000256" key="1">
    <source>
        <dbReference type="SAM" id="Phobius"/>
    </source>
</evidence>
<reference evidence="3 4" key="1">
    <citation type="submission" date="2015-08" db="EMBL/GenBank/DDBJ databases">
        <authorList>
            <person name="Babu N.S."/>
            <person name="Beckwith C.J."/>
            <person name="Beseler K.G."/>
            <person name="Brison A."/>
            <person name="Carone J.V."/>
            <person name="Caskin T.P."/>
            <person name="Diamond M."/>
            <person name="Durham M.E."/>
            <person name="Foxe J.M."/>
            <person name="Go M."/>
            <person name="Henderson B.A."/>
            <person name="Jones I.B."/>
            <person name="McGettigan J.A."/>
            <person name="Micheletti S.J."/>
            <person name="Nasrallah M.E."/>
            <person name="Ortiz D."/>
            <person name="Piller C.R."/>
            <person name="Privatt S.R."/>
            <person name="Schneider S.L."/>
            <person name="Sharp S."/>
            <person name="Smith T.C."/>
            <person name="Stanton J.D."/>
            <person name="Ullery H.E."/>
            <person name="Wilson R.J."/>
            <person name="Serrano M.G."/>
            <person name="Buck G."/>
            <person name="Lee V."/>
            <person name="Wang Y."/>
            <person name="Carvalho R."/>
            <person name="Voegtly L."/>
            <person name="Shi R."/>
            <person name="Duckworth R."/>
            <person name="Johnson A."/>
            <person name="Loviza R."/>
            <person name="Walstead R."/>
            <person name="Shah Z."/>
            <person name="Kiflezghi M."/>
            <person name="Wade K."/>
            <person name="Ball S.L."/>
            <person name="Bradley K.W."/>
            <person name="Asai D.J."/>
            <person name="Bowman C.A."/>
            <person name="Russell D.A."/>
            <person name="Pope W.H."/>
            <person name="Jacobs-Sera D."/>
            <person name="Hendrix R.W."/>
            <person name="Hatfull G.F."/>
        </authorList>
    </citation>
    <scope>NUCLEOTIDE SEQUENCE [LARGE SCALE GENOMIC DNA]</scope>
    <source>
        <strain evidence="3 4">DSM 27710</strain>
    </source>
</reference>
<feature type="domain" description="Putative zinc-finger" evidence="2">
    <location>
        <begin position="3"/>
        <end position="37"/>
    </location>
</feature>
<dbReference type="InterPro" id="IPR041916">
    <property type="entry name" value="Anti_sigma_zinc_sf"/>
</dbReference>
<dbReference type="STRING" id="1391653.AKJ08_2056"/>
<dbReference type="AlphaFoldDB" id="A0A0K1PEX6"/>
<dbReference type="Proteomes" id="UP000055590">
    <property type="component" value="Chromosome"/>
</dbReference>
<gene>
    <name evidence="3" type="ORF">AKJ08_2056</name>
</gene>